<feature type="compositionally biased region" description="Basic and acidic residues" evidence="2">
    <location>
        <begin position="497"/>
        <end position="510"/>
    </location>
</feature>
<proteinExistence type="predicted"/>
<evidence type="ECO:0000313" key="6">
    <source>
        <dbReference type="Proteomes" id="UP000237144"/>
    </source>
</evidence>
<keyword evidence="6" id="KW-1185">Reference proteome</keyword>
<protein>
    <recommendedName>
        <fullName evidence="7">AAA+ ATPase domain-containing protein</fullName>
    </recommendedName>
</protein>
<keyword evidence="1" id="KW-0175">Coiled coil</keyword>
<dbReference type="Gene3D" id="3.40.50.300">
    <property type="entry name" value="P-loop containing nucleotide triphosphate hydrolases"/>
    <property type="match status" value="2"/>
</dbReference>
<dbReference type="InterPro" id="IPR027417">
    <property type="entry name" value="P-loop_NTPase"/>
</dbReference>
<dbReference type="Pfam" id="PF13087">
    <property type="entry name" value="AAA_12"/>
    <property type="match status" value="1"/>
</dbReference>
<evidence type="ECO:0000256" key="1">
    <source>
        <dbReference type="SAM" id="Coils"/>
    </source>
</evidence>
<dbReference type="InterPro" id="IPR045055">
    <property type="entry name" value="DNA2/NAM7-like"/>
</dbReference>
<feature type="compositionally biased region" description="Polar residues" evidence="2">
    <location>
        <begin position="28"/>
        <end position="37"/>
    </location>
</feature>
<dbReference type="PANTHER" id="PTHR10887">
    <property type="entry name" value="DNA2/NAM7 HELICASE FAMILY"/>
    <property type="match status" value="1"/>
</dbReference>
<feature type="coiled-coil region" evidence="1">
    <location>
        <begin position="844"/>
        <end position="871"/>
    </location>
</feature>
<organism evidence="5 6">
    <name type="scientific">Rhodotorula taiwanensis</name>
    <dbReference type="NCBI Taxonomy" id="741276"/>
    <lineage>
        <taxon>Eukaryota</taxon>
        <taxon>Fungi</taxon>
        <taxon>Dikarya</taxon>
        <taxon>Basidiomycota</taxon>
        <taxon>Pucciniomycotina</taxon>
        <taxon>Microbotryomycetes</taxon>
        <taxon>Sporidiobolales</taxon>
        <taxon>Sporidiobolaceae</taxon>
        <taxon>Rhodotorula</taxon>
    </lineage>
</organism>
<name>A0A2S5BF13_9BASI</name>
<feature type="region of interest" description="Disordered" evidence="2">
    <location>
        <begin position="169"/>
        <end position="278"/>
    </location>
</feature>
<dbReference type="InterPro" id="IPR041677">
    <property type="entry name" value="DNA2/NAM7_AAA_11"/>
</dbReference>
<feature type="domain" description="DNA2/NAM7 helicase-like C-terminal" evidence="4">
    <location>
        <begin position="981"/>
        <end position="1222"/>
    </location>
</feature>
<feature type="compositionally biased region" description="Low complexity" evidence="2">
    <location>
        <begin position="268"/>
        <end position="278"/>
    </location>
</feature>
<feature type="region of interest" description="Disordered" evidence="2">
    <location>
        <begin position="491"/>
        <end position="521"/>
    </location>
</feature>
<dbReference type="OrthoDB" id="6513042at2759"/>
<accession>A0A2S5BF13</accession>
<evidence type="ECO:0000259" key="3">
    <source>
        <dbReference type="Pfam" id="PF13086"/>
    </source>
</evidence>
<feature type="region of interest" description="Disordered" evidence="2">
    <location>
        <begin position="1038"/>
        <end position="1068"/>
    </location>
</feature>
<feature type="region of interest" description="Disordered" evidence="2">
    <location>
        <begin position="1230"/>
        <end position="1250"/>
    </location>
</feature>
<evidence type="ECO:0000259" key="4">
    <source>
        <dbReference type="Pfam" id="PF13087"/>
    </source>
</evidence>
<sequence length="1281" mass="139134">MAASNYAARHSIRTIATSTSSARRSRGKSSFQGQEQPGTVGKRRSSTSAKRLASLSPATPTPATIPAAAPPHARWDPLPPSGDDFMSDFWTDLQAKQRDSACAAGPPPPSVPRHAHTLLQEDAFLAMFASSSASAWETEQLAAADAATAAELAIPSEDLAELLVLASAPPPPVPSPRPSSYLDASRISRQSRDGVEYSPVHGPKEADADAADSALEAEQLAAESGVTESTAAPTTQSESVTEIFSTDKATSQVTPANAASRPRRPRSESAAAAAAATSRTLSRRFGLDILPPALVRPAESVRTDGGLPRLERVPVGEAADKIVPYRPSPLPTSTASSSRTTRVDSVPQPHHFPLASRTDWRLSSPARFKLHPKHPLPLWSDKETSTRAMGANRLVGIGPGAAKVARMGRDQEREGWGWKAKVPEGERGAWKDADRYVERYQRLLDLSKASDEQLYLASLARAGPPLERQQKGVTVSRATGTWLTDTSRVADAAAMSTEEREAARNKRDKAGGGSGGKTAVAEFRTQGGYEVTKEEGFKFESGMVLRISEAEPAAREDDGGPQSPPAAKLEAKWHVQGTLLEVRKDKLVVAFDELDMWPLAEDDAYQCALTCKGLRERVLTVARPSSDRIDIGLDLASYALQTEALAKLYYDPARQRERNAIETLAVQEGHVLDAGKAHVREWTLQGTELRQDLVPASEPDPEAQTGIESDLFRDNQLINSWIERYRRDDPLVLPGDPDLGLNASQTKAIAMALGDRLSLIQGPPGTGKSQTIVSLIALLKLHFRVPHPILLAAPTHVSVDHLVSLLVRAGLNPLRCGKAHRVSPEVRNWTIEKRQEEHPMWRPTEAARLASEDARQALQEFREEMRSLNQTSTPAVIKKDAELMETFRKTWRSFIMREQNLYSSLLATADVFCATAVGSGASKVLNMIDFPIVLLDEAAMCTEPVSLIPLMKGAQHATLIGDHKQLPAVVTSKEARTERLHTSLFERLLQSGTVESTLLDTQYRMRPAISSFPNDSFYQGALKDASIVTDRPAPLQSRYFSSRKSPTSHAPPSVSSAAPPRSRPESTVADAAAAFNSELFPVSFVAHTSPESSYRRSLLNRGESDLLIKIVGDLLASNPDLEASEIGIISPYYAQTRLVSNSFTSGFASARLGDLLHPDRAASAVDVEVNTVDGFQGREKRVILLSTVRSNSGGWIGFLNDKRRLNVALTRARDALIVVGNQETLRRAASRPLPPLLSRSRTDGDSVFADSDPDADPRIWADFLDWCQRHGVVKTAEQVSA</sequence>
<dbReference type="Proteomes" id="UP000237144">
    <property type="component" value="Unassembled WGS sequence"/>
</dbReference>
<feature type="domain" description="DNA2/NAM7 helicase helicase" evidence="3">
    <location>
        <begin position="741"/>
        <end position="973"/>
    </location>
</feature>
<dbReference type="InterPro" id="IPR041679">
    <property type="entry name" value="DNA2/NAM7-like_C"/>
</dbReference>
<evidence type="ECO:0008006" key="7">
    <source>
        <dbReference type="Google" id="ProtNLM"/>
    </source>
</evidence>
<evidence type="ECO:0000313" key="5">
    <source>
        <dbReference type="EMBL" id="POY75355.1"/>
    </source>
</evidence>
<dbReference type="PANTHER" id="PTHR10887:SF495">
    <property type="entry name" value="HELICASE SENATAXIN ISOFORM X1-RELATED"/>
    <property type="match status" value="1"/>
</dbReference>
<dbReference type="InterPro" id="IPR047187">
    <property type="entry name" value="SF1_C_Upf1"/>
</dbReference>
<feature type="region of interest" description="Disordered" evidence="2">
    <location>
        <begin position="322"/>
        <end position="350"/>
    </location>
</feature>
<feature type="compositionally biased region" description="Low complexity" evidence="2">
    <location>
        <begin position="13"/>
        <end position="22"/>
    </location>
</feature>
<feature type="compositionally biased region" description="Polar residues" evidence="2">
    <location>
        <begin position="226"/>
        <end position="253"/>
    </location>
</feature>
<feature type="compositionally biased region" description="Low complexity" evidence="2">
    <location>
        <begin position="57"/>
        <end position="72"/>
    </location>
</feature>
<dbReference type="EMBL" id="PJQD01000017">
    <property type="protein sequence ID" value="POY75355.1"/>
    <property type="molecule type" value="Genomic_DNA"/>
</dbReference>
<dbReference type="CDD" id="cd18808">
    <property type="entry name" value="SF1_C_Upf1"/>
    <property type="match status" value="1"/>
</dbReference>
<reference evidence="5 6" key="1">
    <citation type="journal article" date="2018" name="Front. Microbiol.">
        <title>Prospects for Fungal Bioremediation of Acidic Radioactive Waste Sites: Characterization and Genome Sequence of Rhodotorula taiwanensis MD1149.</title>
        <authorList>
            <person name="Tkavc R."/>
            <person name="Matrosova V.Y."/>
            <person name="Grichenko O.E."/>
            <person name="Gostincar C."/>
            <person name="Volpe R.P."/>
            <person name="Klimenkova P."/>
            <person name="Gaidamakova E.K."/>
            <person name="Zhou C.E."/>
            <person name="Stewart B.J."/>
            <person name="Lyman M.G."/>
            <person name="Malfatti S.A."/>
            <person name="Rubinfeld B."/>
            <person name="Courtot M."/>
            <person name="Singh J."/>
            <person name="Dalgard C.L."/>
            <person name="Hamilton T."/>
            <person name="Frey K.G."/>
            <person name="Gunde-Cimerman N."/>
            <person name="Dugan L."/>
            <person name="Daly M.J."/>
        </authorList>
    </citation>
    <scope>NUCLEOTIDE SEQUENCE [LARGE SCALE GENOMIC DNA]</scope>
    <source>
        <strain evidence="5 6">MD1149</strain>
    </source>
</reference>
<dbReference type="Pfam" id="PF13086">
    <property type="entry name" value="AAA_11"/>
    <property type="match status" value="1"/>
</dbReference>
<dbReference type="GO" id="GO:0004386">
    <property type="term" value="F:helicase activity"/>
    <property type="evidence" value="ECO:0007669"/>
    <property type="project" value="InterPro"/>
</dbReference>
<comment type="caution">
    <text evidence="5">The sequence shown here is derived from an EMBL/GenBank/DDBJ whole genome shotgun (WGS) entry which is preliminary data.</text>
</comment>
<dbReference type="SUPFAM" id="SSF52540">
    <property type="entry name" value="P-loop containing nucleoside triphosphate hydrolases"/>
    <property type="match status" value="1"/>
</dbReference>
<feature type="compositionally biased region" description="Low complexity" evidence="2">
    <location>
        <begin position="1045"/>
        <end position="1060"/>
    </location>
</feature>
<dbReference type="STRING" id="741276.A0A2S5BF13"/>
<feature type="compositionally biased region" description="Low complexity" evidence="2">
    <location>
        <begin position="211"/>
        <end position="224"/>
    </location>
</feature>
<feature type="compositionally biased region" description="Low complexity" evidence="2">
    <location>
        <begin position="331"/>
        <end position="340"/>
    </location>
</feature>
<feature type="region of interest" description="Disordered" evidence="2">
    <location>
        <begin position="1"/>
        <end position="87"/>
    </location>
</feature>
<gene>
    <name evidence="5" type="ORF">BMF94_1584</name>
</gene>
<evidence type="ECO:0000256" key="2">
    <source>
        <dbReference type="SAM" id="MobiDB-lite"/>
    </source>
</evidence>